<gene>
    <name evidence="1" type="ORF">LCGC14_2320000</name>
</gene>
<protein>
    <recommendedName>
        <fullName evidence="2">HTH marR-type domain-containing protein</fullName>
    </recommendedName>
</protein>
<dbReference type="InterPro" id="IPR036388">
    <property type="entry name" value="WH-like_DNA-bd_sf"/>
</dbReference>
<accession>A0A0F9CI45</accession>
<proteinExistence type="predicted"/>
<evidence type="ECO:0008006" key="2">
    <source>
        <dbReference type="Google" id="ProtNLM"/>
    </source>
</evidence>
<name>A0A0F9CI45_9ZZZZ</name>
<reference evidence="1" key="1">
    <citation type="journal article" date="2015" name="Nature">
        <title>Complex archaea that bridge the gap between prokaryotes and eukaryotes.</title>
        <authorList>
            <person name="Spang A."/>
            <person name="Saw J.H."/>
            <person name="Jorgensen S.L."/>
            <person name="Zaremba-Niedzwiedzka K."/>
            <person name="Martijn J."/>
            <person name="Lind A.E."/>
            <person name="van Eijk R."/>
            <person name="Schleper C."/>
            <person name="Guy L."/>
            <person name="Ettema T.J."/>
        </authorList>
    </citation>
    <scope>NUCLEOTIDE SEQUENCE</scope>
</reference>
<dbReference type="InterPro" id="IPR036390">
    <property type="entry name" value="WH_DNA-bd_sf"/>
</dbReference>
<organism evidence="1">
    <name type="scientific">marine sediment metagenome</name>
    <dbReference type="NCBI Taxonomy" id="412755"/>
    <lineage>
        <taxon>unclassified sequences</taxon>
        <taxon>metagenomes</taxon>
        <taxon>ecological metagenomes</taxon>
    </lineage>
</organism>
<dbReference type="Gene3D" id="1.10.10.10">
    <property type="entry name" value="Winged helix-like DNA-binding domain superfamily/Winged helix DNA-binding domain"/>
    <property type="match status" value="1"/>
</dbReference>
<comment type="caution">
    <text evidence="1">The sequence shown here is derived from an EMBL/GenBank/DDBJ whole genome shotgun (WGS) entry which is preliminary data.</text>
</comment>
<evidence type="ECO:0000313" key="1">
    <source>
        <dbReference type="EMBL" id="KKL48988.1"/>
    </source>
</evidence>
<sequence>MTFIQSSIVKLLWRDNMFSRGKLCKELGRAWTTVFDNLRKLLKRGIIEVESLNSGKRGRPLVLYCLTEEFIENMENELING</sequence>
<dbReference type="SUPFAM" id="SSF46785">
    <property type="entry name" value="Winged helix' DNA-binding domain"/>
    <property type="match status" value="1"/>
</dbReference>
<dbReference type="AlphaFoldDB" id="A0A0F9CI45"/>
<dbReference type="EMBL" id="LAZR01033125">
    <property type="protein sequence ID" value="KKL48988.1"/>
    <property type="molecule type" value="Genomic_DNA"/>
</dbReference>